<dbReference type="Ensembl" id="ENSAMET00000031362.1">
    <property type="protein sequence ID" value="ENSAMEP00000031012.1"/>
    <property type="gene ID" value="ENSAMEG00000025581.1"/>
</dbReference>
<keyword evidence="4 12" id="KW-0963">Cytoplasm</keyword>
<evidence type="ECO:0000256" key="13">
    <source>
        <dbReference type="SAM" id="MobiDB-lite"/>
    </source>
</evidence>
<keyword evidence="9 12" id="KW-0206">Cytoskeleton</keyword>
<evidence type="ECO:0000256" key="1">
    <source>
        <dbReference type="ARBA" id="ARBA00004430"/>
    </source>
</evidence>
<feature type="region of interest" description="Disordered" evidence="13">
    <location>
        <begin position="51"/>
        <end position="71"/>
    </location>
</feature>
<evidence type="ECO:0000256" key="5">
    <source>
        <dbReference type="ARBA" id="ARBA00022701"/>
    </source>
</evidence>
<dbReference type="InParanoid" id="A0A7N5JW01"/>
<dbReference type="SUPFAM" id="SSF54648">
    <property type="entry name" value="DLC"/>
    <property type="match status" value="1"/>
</dbReference>
<comment type="similarity">
    <text evidence="2 12">Belongs to the dynein light chain family.</text>
</comment>
<name>A0A7N5JW01_AILME</name>
<dbReference type="GO" id="GO:0007017">
    <property type="term" value="P:microtubule-based process"/>
    <property type="evidence" value="ECO:0007669"/>
    <property type="project" value="InterPro"/>
</dbReference>
<organism evidence="14 15">
    <name type="scientific">Ailuropoda melanoleuca</name>
    <name type="common">Giant panda</name>
    <dbReference type="NCBI Taxonomy" id="9646"/>
    <lineage>
        <taxon>Eukaryota</taxon>
        <taxon>Metazoa</taxon>
        <taxon>Chordata</taxon>
        <taxon>Craniata</taxon>
        <taxon>Vertebrata</taxon>
        <taxon>Euteleostomi</taxon>
        <taxon>Mammalia</taxon>
        <taxon>Eutheria</taxon>
        <taxon>Laurasiatheria</taxon>
        <taxon>Carnivora</taxon>
        <taxon>Caniformia</taxon>
        <taxon>Ursidae</taxon>
        <taxon>Ailuropoda</taxon>
    </lineage>
</organism>
<evidence type="ECO:0000256" key="8">
    <source>
        <dbReference type="ARBA" id="ARBA00023175"/>
    </source>
</evidence>
<reference evidence="14 15" key="1">
    <citation type="journal article" date="2010" name="Nature">
        <title>The sequence and de novo assembly of the giant panda genome.</title>
        <authorList>
            <person name="Li R."/>
            <person name="Fan W."/>
            <person name="Tian G."/>
            <person name="Zhu H."/>
            <person name="He L."/>
            <person name="Cai J."/>
            <person name="Huang Q."/>
            <person name="Cai Q."/>
            <person name="Li B."/>
            <person name="Bai Y."/>
            <person name="Zhang Z."/>
            <person name="Zhang Y."/>
            <person name="Wang W."/>
            <person name="Li J."/>
            <person name="Wei F."/>
            <person name="Li H."/>
            <person name="Jian M."/>
            <person name="Li J."/>
            <person name="Zhang Z."/>
            <person name="Nielsen R."/>
            <person name="Li D."/>
            <person name="Gu W."/>
            <person name="Yang Z."/>
            <person name="Xuan Z."/>
            <person name="Ryder O.A."/>
            <person name="Leung F.C."/>
            <person name="Zhou Y."/>
            <person name="Cao J."/>
            <person name="Sun X."/>
            <person name="Fu Y."/>
            <person name="Fang X."/>
            <person name="Guo X."/>
            <person name="Wang B."/>
            <person name="Hou R."/>
            <person name="Shen F."/>
            <person name="Mu B."/>
            <person name="Ni P."/>
            <person name="Lin R."/>
            <person name="Qian W."/>
            <person name="Wang G."/>
            <person name="Yu C."/>
            <person name="Nie W."/>
            <person name="Wang J."/>
            <person name="Wu Z."/>
            <person name="Liang H."/>
            <person name="Min J."/>
            <person name="Wu Q."/>
            <person name="Cheng S."/>
            <person name="Ruan J."/>
            <person name="Wang M."/>
            <person name="Shi Z."/>
            <person name="Wen M."/>
            <person name="Liu B."/>
            <person name="Ren X."/>
            <person name="Zheng H."/>
            <person name="Dong D."/>
            <person name="Cook K."/>
            <person name="Shan G."/>
            <person name="Zhang H."/>
            <person name="Kosiol C."/>
            <person name="Xie X."/>
            <person name="Lu Z."/>
            <person name="Zheng H."/>
            <person name="Li Y."/>
            <person name="Steiner C.C."/>
            <person name="Lam T.T."/>
            <person name="Lin S."/>
            <person name="Zhang Q."/>
            <person name="Li G."/>
            <person name="Tian J."/>
            <person name="Gong T."/>
            <person name="Liu H."/>
            <person name="Zhang D."/>
            <person name="Fang L."/>
            <person name="Ye C."/>
            <person name="Zhang J."/>
            <person name="Hu W."/>
            <person name="Xu A."/>
            <person name="Ren Y."/>
            <person name="Zhang G."/>
            <person name="Bruford M.W."/>
            <person name="Li Q."/>
            <person name="Ma L."/>
            <person name="Guo Y."/>
            <person name="An N."/>
            <person name="Hu Y."/>
            <person name="Zheng Y."/>
            <person name="Shi Y."/>
            <person name="Li Z."/>
            <person name="Liu Q."/>
            <person name="Chen Y."/>
            <person name="Zhao J."/>
            <person name="Qu N."/>
            <person name="Zhao S."/>
            <person name="Tian F."/>
            <person name="Wang X."/>
            <person name="Wang H."/>
            <person name="Xu L."/>
            <person name="Liu X."/>
            <person name="Vinar T."/>
            <person name="Wang Y."/>
            <person name="Lam T.W."/>
            <person name="Yiu S.M."/>
            <person name="Liu S."/>
            <person name="Zhang H."/>
            <person name="Li D."/>
            <person name="Huang Y."/>
            <person name="Wang X."/>
            <person name="Yang G."/>
            <person name="Jiang Z."/>
            <person name="Wang J."/>
            <person name="Qin N."/>
            <person name="Li L."/>
            <person name="Li J."/>
            <person name="Bolund L."/>
            <person name="Kristiansen K."/>
            <person name="Wong G.K."/>
            <person name="Olson M."/>
            <person name="Zhang X."/>
            <person name="Li S."/>
            <person name="Yang H."/>
            <person name="Wang J."/>
            <person name="Wang J."/>
        </authorList>
    </citation>
    <scope>NUCLEOTIDE SEQUENCE [LARGE SCALE GENOMIC DNA]</scope>
</reference>
<evidence type="ECO:0000256" key="6">
    <source>
        <dbReference type="ARBA" id="ARBA00023017"/>
    </source>
</evidence>
<evidence type="ECO:0000256" key="12">
    <source>
        <dbReference type="RuleBase" id="RU365010"/>
    </source>
</evidence>
<evidence type="ECO:0000256" key="11">
    <source>
        <dbReference type="ARBA" id="ARBA00057688"/>
    </source>
</evidence>
<dbReference type="AlphaFoldDB" id="A0A7N5JW01"/>
<dbReference type="SMART" id="SM01375">
    <property type="entry name" value="Dynein_light"/>
    <property type="match status" value="1"/>
</dbReference>
<dbReference type="FunFam" id="3.30.740.10:FF:000002">
    <property type="entry name" value="Dynein light chain"/>
    <property type="match status" value="1"/>
</dbReference>
<dbReference type="GeneTree" id="ENSGT00940000161265"/>
<dbReference type="PANTHER" id="PTHR11886:SF2">
    <property type="entry name" value="DYNEIN AXONEMAL LIGHT CHAIN 4"/>
    <property type="match status" value="1"/>
</dbReference>
<dbReference type="InterPro" id="IPR037177">
    <property type="entry name" value="DLC_sf"/>
</dbReference>
<keyword evidence="7" id="KW-0969">Cilium</keyword>
<comment type="subunit">
    <text evidence="3">Consists of at least two heavy chains and a number of intermediate and light chains.</text>
</comment>
<accession>A0A7N5JW01</accession>
<dbReference type="InterPro" id="IPR001372">
    <property type="entry name" value="Dynein_light_chain_typ-1/2"/>
</dbReference>
<dbReference type="CDD" id="cd21453">
    <property type="entry name" value="DLC-like_DNAL4"/>
    <property type="match status" value="1"/>
</dbReference>
<proteinExistence type="inferred from homology"/>
<keyword evidence="15" id="KW-1185">Reference proteome</keyword>
<reference evidence="14" key="2">
    <citation type="submission" date="2025-08" db="UniProtKB">
        <authorList>
            <consortium name="Ensembl"/>
        </authorList>
    </citation>
    <scope>IDENTIFICATION</scope>
</reference>
<dbReference type="Pfam" id="PF01221">
    <property type="entry name" value="Dynein_light"/>
    <property type="match status" value="1"/>
</dbReference>
<comment type="function">
    <text evidence="11">Force generating protein of respiratory cilia. Produces force towards the minus ends of microtubules. Dynein has ATPase activity.</text>
</comment>
<keyword evidence="6 12" id="KW-0243">Dynein</keyword>
<dbReference type="Gene3D" id="3.30.740.10">
    <property type="entry name" value="Protein Inhibitor Of Neuronal Nitric Oxide Synthase"/>
    <property type="match status" value="1"/>
</dbReference>
<evidence type="ECO:0000256" key="7">
    <source>
        <dbReference type="ARBA" id="ARBA00023069"/>
    </source>
</evidence>
<sequence length="169" mass="18968">MHGVKANSFSWFFLFSTAPLEERHFLLPPSWQGLLPESAGRVLLPGQHLPKAPLSPSSGHGGRIMGETEGKKEEADYKRLQTFPLVRHSDMPEEMRVETMELCVTACEKFSNNNESAAKMIKETMDKKFGSSWHVVIGEGFGFEITHEVKSLLYLYFGGTLAVCVWKCS</sequence>
<evidence type="ECO:0000256" key="3">
    <source>
        <dbReference type="ARBA" id="ARBA00011655"/>
    </source>
</evidence>
<keyword evidence="5 12" id="KW-0493">Microtubule</keyword>
<dbReference type="PANTHER" id="PTHR11886">
    <property type="entry name" value="DYNEIN LIGHT CHAIN"/>
    <property type="match status" value="1"/>
</dbReference>
<keyword evidence="10" id="KW-0966">Cell projection</keyword>
<protein>
    <recommendedName>
        <fullName evidence="12">Dynein light chain</fullName>
    </recommendedName>
</protein>
<comment type="subcellular location">
    <subcellularLocation>
        <location evidence="1">Cytoplasm</location>
        <location evidence="1">Cytoskeleton</location>
        <location evidence="1">Cilium axoneme</location>
    </subcellularLocation>
</comment>
<evidence type="ECO:0000256" key="2">
    <source>
        <dbReference type="ARBA" id="ARBA00010156"/>
    </source>
</evidence>
<evidence type="ECO:0000256" key="9">
    <source>
        <dbReference type="ARBA" id="ARBA00023212"/>
    </source>
</evidence>
<keyword evidence="8 12" id="KW-0505">Motor protein</keyword>
<dbReference type="GO" id="GO:0030286">
    <property type="term" value="C:dynein complex"/>
    <property type="evidence" value="ECO:0007669"/>
    <property type="project" value="UniProtKB-KW"/>
</dbReference>
<evidence type="ECO:0000313" key="15">
    <source>
        <dbReference type="Proteomes" id="UP000008912"/>
    </source>
</evidence>
<evidence type="ECO:0000256" key="4">
    <source>
        <dbReference type="ARBA" id="ARBA00022490"/>
    </source>
</evidence>
<evidence type="ECO:0000256" key="10">
    <source>
        <dbReference type="ARBA" id="ARBA00023273"/>
    </source>
</evidence>
<dbReference type="GO" id="GO:0005874">
    <property type="term" value="C:microtubule"/>
    <property type="evidence" value="ECO:0007669"/>
    <property type="project" value="UniProtKB-KW"/>
</dbReference>
<dbReference type="Proteomes" id="UP000008912">
    <property type="component" value="Unassembled WGS sequence"/>
</dbReference>
<reference evidence="14" key="3">
    <citation type="submission" date="2025-09" db="UniProtKB">
        <authorList>
            <consortium name="Ensembl"/>
        </authorList>
    </citation>
    <scope>IDENTIFICATION</scope>
</reference>
<dbReference type="GO" id="GO:0005930">
    <property type="term" value="C:axoneme"/>
    <property type="evidence" value="ECO:0007669"/>
    <property type="project" value="UniProtKB-SubCell"/>
</dbReference>
<evidence type="ECO:0000313" key="14">
    <source>
        <dbReference type="Ensembl" id="ENSAMEP00000031012.1"/>
    </source>
</evidence>
<gene>
    <name evidence="14" type="primary">DNAL4</name>
</gene>